<evidence type="ECO:0000259" key="3">
    <source>
        <dbReference type="SMART" id="SM00490"/>
    </source>
</evidence>
<feature type="domain" description="Helicase C-terminal" evidence="3">
    <location>
        <begin position="747"/>
        <end position="855"/>
    </location>
</feature>
<evidence type="ECO:0008006" key="6">
    <source>
        <dbReference type="Google" id="ProtNLM"/>
    </source>
</evidence>
<dbReference type="SMART" id="SM00382">
    <property type="entry name" value="AAA"/>
    <property type="match status" value="1"/>
</dbReference>
<reference evidence="4 5" key="1">
    <citation type="submission" date="2017-06" db="EMBL/GenBank/DDBJ databases">
        <title>Ensifer strains isolated from leguminous trees and herbs display diverse denitrification phenotypes with some acting as strong N2O sinks.</title>
        <authorList>
            <person name="Woliy K."/>
            <person name="Mania D."/>
            <person name="Bakken L.R."/>
            <person name="Frostegard A."/>
        </authorList>
    </citation>
    <scope>NUCLEOTIDE SEQUENCE [LARGE SCALE GENOMIC DNA]</scope>
    <source>
        <strain evidence="4 5">AC50a</strain>
    </source>
</reference>
<dbReference type="InterPro" id="IPR001650">
    <property type="entry name" value="Helicase_C-like"/>
</dbReference>
<name>A0A2J0YUU0_RHIML</name>
<feature type="domain" description="AAA+ ATPase" evidence="2">
    <location>
        <begin position="22"/>
        <end position="296"/>
    </location>
</feature>
<dbReference type="SUPFAM" id="SSF52540">
    <property type="entry name" value="P-loop containing nucleoside triphosphate hydrolases"/>
    <property type="match status" value="2"/>
</dbReference>
<proteinExistence type="predicted"/>
<evidence type="ECO:0000256" key="1">
    <source>
        <dbReference type="SAM" id="MobiDB-lite"/>
    </source>
</evidence>
<dbReference type="SMART" id="SM00490">
    <property type="entry name" value="HELICc"/>
    <property type="match status" value="1"/>
</dbReference>
<gene>
    <name evidence="4" type="ORF">CEJ86_28975</name>
</gene>
<evidence type="ECO:0000259" key="2">
    <source>
        <dbReference type="SMART" id="SM00382"/>
    </source>
</evidence>
<organism evidence="4 5">
    <name type="scientific">Rhizobium meliloti</name>
    <name type="common">Ensifer meliloti</name>
    <name type="synonym">Sinorhizobium meliloti</name>
    <dbReference type="NCBI Taxonomy" id="382"/>
    <lineage>
        <taxon>Bacteria</taxon>
        <taxon>Pseudomonadati</taxon>
        <taxon>Pseudomonadota</taxon>
        <taxon>Alphaproteobacteria</taxon>
        <taxon>Hyphomicrobiales</taxon>
        <taxon>Rhizobiaceae</taxon>
        <taxon>Sinorhizobium/Ensifer group</taxon>
        <taxon>Sinorhizobium</taxon>
    </lineage>
</organism>
<dbReference type="InterPro" id="IPR027417">
    <property type="entry name" value="P-loop_NTPase"/>
</dbReference>
<dbReference type="Gene3D" id="3.40.50.300">
    <property type="entry name" value="P-loop containing nucleotide triphosphate hydrolases"/>
    <property type="match status" value="2"/>
</dbReference>
<dbReference type="Proteomes" id="UP000231987">
    <property type="component" value="Unassembled WGS sequence"/>
</dbReference>
<evidence type="ECO:0000313" key="4">
    <source>
        <dbReference type="EMBL" id="PJR10691.1"/>
    </source>
</evidence>
<feature type="region of interest" description="Disordered" evidence="1">
    <location>
        <begin position="992"/>
        <end position="1028"/>
    </location>
</feature>
<dbReference type="EMBL" id="NJGD01000022">
    <property type="protein sequence ID" value="PJR10691.1"/>
    <property type="molecule type" value="Genomic_DNA"/>
</dbReference>
<dbReference type="Pfam" id="PF00271">
    <property type="entry name" value="Helicase_C"/>
    <property type="match status" value="1"/>
</dbReference>
<sequence length="1028" mass="114821">MDLAAFQRCTVEVARQTLEARGPRRFLVADEVGLGKTVIARTIAKELRASRKRLNVMYMCPSLEIAGQNRPKFVSLTDIDEKEYNAGEDRLALVPGAPPQEGGGFRIYTFTPETSLPGWKPGPRTGRKAERELIRSALDRFPLLRSVVLKLDGDRAGAGRRLLQERGNLKGYTGIGIERAMRDIFDCPTGNVEKAVLAWLDRKDVDVVEFVARFRSVLALAALRSKTVKPDLVILDEFHRYADLILPRPEQSDVRLKRERARVHRLLVEALLGGEDRPAVLLLSATPYRLRRLDGEEIHPVDHYRSLVDLVGFLADDQDYKAVVESAFRQYHDALRTAGTPDGIRKSVYAAKLCLEGLLRPLMARTERALVHEEDLFERRNRQVEIEARDLVLFKHFAETSGSEFAGWAPAMWSSIPYPAQTMHGYKVWDVLASAKPAPIEAGSGRGAFAHPQLRQLAEMAGDAAHLSLPWQPPTVGWWKLEGPWSTKRQLPGKTLLFSKWRGAPTAISALLSIHLSGGLRKPKEKAPTPLLRPGGSETGALVGLFMPWPNLSMAIEPLKSANASVATVRRNARRQLGDYLRGRGIKLDGREKRPTWIVAAGVERALSKASYQRVSSLASRASRGGKAKDWQKLDQIFQISRAELAALAEHLLSSPGSIVARCVARYGVPQDTSRQRQRVFAFAWDNLRPYLGHRTFAELILAATRRKRYPDALGEAMLKGGFEAVLDEQMGLLGQLGDAEGIKIIDQLSSCLLDRPGLVQFRRGRTKHRVPVQAVSPFAGGDQSRGGKENGKRLRSDTLRRAFNSPFWPHMLCTTSIGQEGLDFHLWCSRIVHWDLPGDPVDFEQREGRIARYGSLAVRRSLARRHGGEALSQAETGSPFGKLIALARQLKDGRTGLERWWLPESERPISISFDWRFSLRAARRERMLQDLLYYRLALGQPDPDEFVAMLQRLGADEADARSLAIDLSAISRFPLHQPDQPEPWIEQAVSRCATGPRSTSGDKTVPRKVRARAAGGAGIRPVRRHHD</sequence>
<accession>A0A2J0YUU0</accession>
<dbReference type="InterPro" id="IPR003593">
    <property type="entry name" value="AAA+_ATPase"/>
</dbReference>
<protein>
    <recommendedName>
        <fullName evidence="6">Helicase</fullName>
    </recommendedName>
</protein>
<dbReference type="RefSeq" id="WP_100674505.1">
    <property type="nucleotide sequence ID" value="NZ_NJGD01000022.1"/>
</dbReference>
<comment type="caution">
    <text evidence="4">The sequence shown here is derived from an EMBL/GenBank/DDBJ whole genome shotgun (WGS) entry which is preliminary data.</text>
</comment>
<dbReference type="AlphaFoldDB" id="A0A2J0YUU0"/>
<evidence type="ECO:0000313" key="5">
    <source>
        <dbReference type="Proteomes" id="UP000231987"/>
    </source>
</evidence>